<comment type="similarity">
    <text evidence="2">Belongs to the PhyH family.</text>
</comment>
<keyword evidence="4" id="KW-1185">Reference proteome</keyword>
<dbReference type="OrthoDB" id="445007at2759"/>
<accession>A0A8H6SQG2</accession>
<dbReference type="SUPFAM" id="SSF51197">
    <property type="entry name" value="Clavaminate synthase-like"/>
    <property type="match status" value="1"/>
</dbReference>
<dbReference type="GeneID" id="59345495"/>
<evidence type="ECO:0000313" key="4">
    <source>
        <dbReference type="Proteomes" id="UP000636479"/>
    </source>
</evidence>
<proteinExistence type="inferred from homology"/>
<evidence type="ECO:0000256" key="1">
    <source>
        <dbReference type="ARBA" id="ARBA00001962"/>
    </source>
</evidence>
<dbReference type="InterPro" id="IPR008775">
    <property type="entry name" value="Phytyl_CoA_dOase-like"/>
</dbReference>
<gene>
    <name evidence="3" type="ORF">MIND_00623400</name>
</gene>
<comment type="cofactor">
    <cofactor evidence="1">
        <name>Fe cation</name>
        <dbReference type="ChEBI" id="CHEBI:24875"/>
    </cofactor>
</comment>
<sequence length="381" mass="42226">MRSSPVCLASTTAVAVISNHSSQQGSERYYDSFCSRPSSSGLQTTNLAGNTDGSTKKCTGRLATEPAYRASYQQRNMGPSENGDTVKAKTDVEGGIMHNFQNFAQKSTPFLTQKQQEFYAQNGFIVLDSLSPKFADDMSAWTDEIKTAPRKPTTYLHYEELDQQGNRTLSSTEDYARHHMGFNTLFRGESMREFLHRLLGEEMLLFKEKINYKAPRSGGFKPHTDAPAYITIPNIGHVAAVMIAVDAQTAENGCLEVVAGTHKLHSNIPVGQDHCLDADWIATQTWIPLYLERGQIVVFDSHLAHRSGENQTDKGRAAIFATYNALNGAGDQHQAYYVDRRKLWPATEDRLPGEDYAEGAAIFGFGSPMLSVDTVYKQMGL</sequence>
<dbReference type="RefSeq" id="XP_037220900.1">
    <property type="nucleotide sequence ID" value="XM_037362979.1"/>
</dbReference>
<dbReference type="Pfam" id="PF05721">
    <property type="entry name" value="PhyH"/>
    <property type="match status" value="1"/>
</dbReference>
<organism evidence="3 4">
    <name type="scientific">Mycena indigotica</name>
    <dbReference type="NCBI Taxonomy" id="2126181"/>
    <lineage>
        <taxon>Eukaryota</taxon>
        <taxon>Fungi</taxon>
        <taxon>Dikarya</taxon>
        <taxon>Basidiomycota</taxon>
        <taxon>Agaricomycotina</taxon>
        <taxon>Agaricomycetes</taxon>
        <taxon>Agaricomycetidae</taxon>
        <taxon>Agaricales</taxon>
        <taxon>Marasmiineae</taxon>
        <taxon>Mycenaceae</taxon>
        <taxon>Mycena</taxon>
    </lineage>
</organism>
<name>A0A8H6SQG2_9AGAR</name>
<dbReference type="EMBL" id="JACAZF010000005">
    <property type="protein sequence ID" value="KAF7303928.1"/>
    <property type="molecule type" value="Genomic_DNA"/>
</dbReference>
<dbReference type="Proteomes" id="UP000636479">
    <property type="component" value="Unassembled WGS sequence"/>
</dbReference>
<evidence type="ECO:0000313" key="3">
    <source>
        <dbReference type="EMBL" id="KAF7303928.1"/>
    </source>
</evidence>
<evidence type="ECO:0000256" key="2">
    <source>
        <dbReference type="ARBA" id="ARBA00005830"/>
    </source>
</evidence>
<protein>
    <submittedName>
        <fullName evidence="3">Epoxidase subunit a</fullName>
    </submittedName>
</protein>
<dbReference type="PANTHER" id="PTHR20883">
    <property type="entry name" value="PHYTANOYL-COA DIOXYGENASE DOMAIN CONTAINING 1"/>
    <property type="match status" value="1"/>
</dbReference>
<comment type="caution">
    <text evidence="3">The sequence shown here is derived from an EMBL/GenBank/DDBJ whole genome shotgun (WGS) entry which is preliminary data.</text>
</comment>
<dbReference type="AlphaFoldDB" id="A0A8H6SQG2"/>
<reference evidence="3" key="1">
    <citation type="submission" date="2020-05" db="EMBL/GenBank/DDBJ databases">
        <title>Mycena genomes resolve the evolution of fungal bioluminescence.</title>
        <authorList>
            <person name="Tsai I.J."/>
        </authorList>
    </citation>
    <scope>NUCLEOTIDE SEQUENCE</scope>
    <source>
        <strain evidence="3">171206Taipei</strain>
    </source>
</reference>
<dbReference type="Gene3D" id="2.60.120.620">
    <property type="entry name" value="q2cbj1_9rhob like domain"/>
    <property type="match status" value="1"/>
</dbReference>
<dbReference type="PANTHER" id="PTHR20883:SF46">
    <property type="entry name" value="PHYTANOYL-COA HYDROXYLASE"/>
    <property type="match status" value="1"/>
</dbReference>